<dbReference type="EMBL" id="JACQCR010000028">
    <property type="protein sequence ID" value="MBI3630932.1"/>
    <property type="molecule type" value="Genomic_DNA"/>
</dbReference>
<comment type="caution">
    <text evidence="1">The sequence shown here is derived from an EMBL/GenBank/DDBJ whole genome shotgun (WGS) entry which is preliminary data.</text>
</comment>
<dbReference type="Proteomes" id="UP000753196">
    <property type="component" value="Unassembled WGS sequence"/>
</dbReference>
<name>A0A932QY48_9BACT</name>
<sequence>MISLDPHPVSCYGAIIVPQSSINEFREATMNSCQRYTTDQLKQYHSGKAKALQKEIRQHLHTDHCQACWAFIKDLCCPRGGKSQLRIYPYRGPKANIGGQKPKKTFLQRFALPGIVKHSNMGRHS</sequence>
<evidence type="ECO:0000313" key="2">
    <source>
        <dbReference type="Proteomes" id="UP000753196"/>
    </source>
</evidence>
<proteinExistence type="predicted"/>
<dbReference type="AlphaFoldDB" id="A0A932QY48"/>
<protein>
    <submittedName>
        <fullName evidence="1">Uncharacterized protein</fullName>
    </submittedName>
</protein>
<accession>A0A932QY48</accession>
<organism evidence="1 2">
    <name type="scientific">Candidatus Sungiibacteriota bacterium</name>
    <dbReference type="NCBI Taxonomy" id="2750080"/>
    <lineage>
        <taxon>Bacteria</taxon>
        <taxon>Candidatus Sungiibacteriota</taxon>
    </lineage>
</organism>
<reference evidence="1" key="1">
    <citation type="submission" date="2020-07" db="EMBL/GenBank/DDBJ databases">
        <title>Huge and variable diversity of episymbiotic CPR bacteria and DPANN archaea in groundwater ecosystems.</title>
        <authorList>
            <person name="He C.Y."/>
            <person name="Keren R."/>
            <person name="Whittaker M."/>
            <person name="Farag I.F."/>
            <person name="Doudna J."/>
            <person name="Cate J.H.D."/>
            <person name="Banfield J.F."/>
        </authorList>
    </citation>
    <scope>NUCLEOTIDE SEQUENCE</scope>
    <source>
        <strain evidence="1">NC_groundwater_973_Pr1_S-0.2um_54_13</strain>
    </source>
</reference>
<evidence type="ECO:0000313" key="1">
    <source>
        <dbReference type="EMBL" id="MBI3630932.1"/>
    </source>
</evidence>
<gene>
    <name evidence="1" type="ORF">HY221_01170</name>
</gene>